<protein>
    <submittedName>
        <fullName evidence="2">XapX domain-containing protein</fullName>
    </submittedName>
</protein>
<evidence type="ECO:0000313" key="2">
    <source>
        <dbReference type="EMBL" id="NBJ24907.1"/>
    </source>
</evidence>
<keyword evidence="1" id="KW-0472">Membrane</keyword>
<organism evidence="2 3">
    <name type="scientific">Microvirga arsenatis</name>
    <dbReference type="NCBI Taxonomy" id="2692265"/>
    <lineage>
        <taxon>Bacteria</taxon>
        <taxon>Pseudomonadati</taxon>
        <taxon>Pseudomonadota</taxon>
        <taxon>Alphaproteobacteria</taxon>
        <taxon>Hyphomicrobiales</taxon>
        <taxon>Methylobacteriaceae</taxon>
        <taxon>Microvirga</taxon>
    </lineage>
</organism>
<comment type="caution">
    <text evidence="2">The sequence shown here is derived from an EMBL/GenBank/DDBJ whole genome shotgun (WGS) entry which is preliminary data.</text>
</comment>
<dbReference type="RefSeq" id="WP_161723299.1">
    <property type="nucleotide sequence ID" value="NZ_JAAAXI010000008.1"/>
</dbReference>
<accession>A0ABW9YX38</accession>
<evidence type="ECO:0000313" key="3">
    <source>
        <dbReference type="Proteomes" id="UP000818323"/>
    </source>
</evidence>
<keyword evidence="3" id="KW-1185">Reference proteome</keyword>
<feature type="transmembrane region" description="Helical" evidence="1">
    <location>
        <begin position="31"/>
        <end position="51"/>
    </location>
</feature>
<dbReference type="InterPro" id="IPR020017">
    <property type="entry name" value="XapX_domain"/>
</dbReference>
<reference evidence="2 3" key="1">
    <citation type="submission" date="2020-01" db="EMBL/GenBank/DDBJ databases">
        <title>Microvirga sp. nov., an arsenate reduction bacterium isolated from Tibet hotspring sediments.</title>
        <authorList>
            <person name="Yuan C.-G."/>
        </authorList>
    </citation>
    <scope>NUCLEOTIDE SEQUENCE [LARGE SCALE GENOMIC DNA]</scope>
    <source>
        <strain evidence="2 3">SYSU G3D203</strain>
    </source>
</reference>
<sequence>MIQTSIGIVMAFGIGVFCRWFDVPAPAPPKLVGALLVAAMTTGFLLTGQILGSG</sequence>
<feature type="transmembrane region" description="Helical" evidence="1">
    <location>
        <begin position="6"/>
        <end position="22"/>
    </location>
</feature>
<evidence type="ECO:0000256" key="1">
    <source>
        <dbReference type="SAM" id="Phobius"/>
    </source>
</evidence>
<name>A0ABW9YX38_9HYPH</name>
<proteinExistence type="predicted"/>
<keyword evidence="1" id="KW-1133">Transmembrane helix</keyword>
<dbReference type="NCBIfam" id="TIGR03510">
    <property type="entry name" value="XapX"/>
    <property type="match status" value="1"/>
</dbReference>
<dbReference type="Proteomes" id="UP000818323">
    <property type="component" value="Unassembled WGS sequence"/>
</dbReference>
<dbReference type="EMBL" id="JAAAXJ010000005">
    <property type="protein sequence ID" value="NBJ24907.1"/>
    <property type="molecule type" value="Genomic_DNA"/>
</dbReference>
<keyword evidence="1" id="KW-0812">Transmembrane</keyword>
<gene>
    <name evidence="2" type="ORF">GR303_11135</name>
</gene>